<feature type="region of interest" description="Disordered" evidence="6">
    <location>
        <begin position="100"/>
        <end position="119"/>
    </location>
</feature>
<dbReference type="Gene3D" id="2.30.30.40">
    <property type="entry name" value="SH3 Domains"/>
    <property type="match status" value="1"/>
</dbReference>
<sequence length="1359" mass="146551">MLSPKKGLLCNLNHIHLQHISLGLHLSRRPELQEGPVTMAPGDQTGCNDCQENCGALEQVDANSNNTSMQCRCCKSHPQQTPTLDLRNQPLLEDFPSLHTEEEVASPSDPASSSVSSCSDFSLNDTPVSVYCKAFPSEEALSPDNQPNIVPLEDAHDAPSLTDKGEPSDGRDANLNLQVQERPDPGAREMPDSLCSSSLLDSASDDADSPSGSGQENMAEPLPTSICAELDSNCNALSALRIQPCGLFALAPGKWVPSLNSSVRAPPPVPPRAKRGLQVLNRSGVERPAPTEVPPGDQCRDATWKNITSFHELAQKRKRNMAGPPTPQARKDQSDWLIVFSPDKELPPPNELTCCSTLCPEPLGHQLQPNEQAKPPSCSQREVTTFKELRYRSAINKQKGQLAWEPGDRAAYQEQPEPQQAAMGRDVSSGSSRLQGPGGVLAPQLDGHILALTESHQTRRQSRPGLQPITEGLPGDAKEGVRPLKGYVLRRKMPGSGCDKEALGWRLGGPEGDLWVSGKAQRGHRACKEVGSPLSRCPRPQMLPFQPLLFHFSADGKPLYCSADPVTPPLPLIPSLNSSLESIELKSPALFTPSFRPTLKTLSCDEVCLLASNKGRVLGTFSPEELLPIRLSPIGAYSPPHREVLPFLDSSDLSVLFSPLFPRSRTFPTMAFPSHQVPELPLGMEVSRACCPRGEACAHSQAGARSGAASPERKQSRGAKNPRPPKQLRHSQSFAGVPGAGQHWMANTDRAYDHLREQKKALLVGISASVEKLIAHFSMARSLVQKTQLGDSWLSPDVSYLLLNSLCPALYALVADGLKPFQKDIITGQRRSSPWSMVEASVKQGPGTRPLHSLYRQVSQLAHLRSSRQRFHAFILGLLNIKQLELWLSHLQKSSDVISVFYLPTAFFSLSHGPCPHLARELLLLVQPLSVLTFHLDLLFEHHHLPMDVRPLPRRPDSPHSHPLGPALVAAPAQGRDPSDQAEGAEGGASPEHQLPTSGPRKAALVGSEESARSQYSAAIIKSPPSLPAGVALKQTFQQVLQWGEQITQTLLGPECPAEPEKQQQPVPQDTGERRGSWWEQLSQTSEVYTTAMKERFPFACWTKLRVAAGDTSSSLAAPPHGSSQASANEFGARGGEGASGTDLQLLKPRAGEGGAEAPGPTSSSEAGSLEAPRAEELPPQARSKGCAGPRETEPLEPSASKPCLPPSKDPAPDGSPLATPNLNMGGSPICPTWLGRLFGATCPPARAFPADSDTSAAKSRRPSSWLPPSVNVLALVLKGGPSEKGWPQEQQEKKVSDSPQLHRVVRALCDHTGAGDDHLSFSRGDVLQLLATVDEDWIRCCHGNNTGLVPVGYTSLIL</sequence>
<dbReference type="SUPFAM" id="SSF50044">
    <property type="entry name" value="SH3-domain"/>
    <property type="match status" value="1"/>
</dbReference>
<dbReference type="SUPFAM" id="SSF140741">
    <property type="entry name" value="RUN domain-like"/>
    <property type="match status" value="1"/>
</dbReference>
<organism evidence="9 10">
    <name type="scientific">Gopherus agassizii</name>
    <name type="common">Agassiz's desert tortoise</name>
    <dbReference type="NCBI Taxonomy" id="38772"/>
    <lineage>
        <taxon>Eukaryota</taxon>
        <taxon>Metazoa</taxon>
        <taxon>Chordata</taxon>
        <taxon>Craniata</taxon>
        <taxon>Vertebrata</taxon>
        <taxon>Euteleostomi</taxon>
        <taxon>Archelosauria</taxon>
        <taxon>Testudinata</taxon>
        <taxon>Testudines</taxon>
        <taxon>Cryptodira</taxon>
        <taxon>Durocryptodira</taxon>
        <taxon>Testudinoidea</taxon>
        <taxon>Testudinidae</taxon>
        <taxon>Gopherus</taxon>
    </lineage>
</organism>
<proteinExistence type="predicted"/>
<feature type="region of interest" description="Disordered" evidence="6">
    <location>
        <begin position="140"/>
        <end position="220"/>
    </location>
</feature>
<evidence type="ECO:0000256" key="5">
    <source>
        <dbReference type="PROSITE-ProRule" id="PRU00192"/>
    </source>
</evidence>
<dbReference type="GO" id="GO:0031410">
    <property type="term" value="C:cytoplasmic vesicle"/>
    <property type="evidence" value="ECO:0007669"/>
    <property type="project" value="TreeGrafter"/>
</dbReference>
<dbReference type="InterPro" id="IPR001452">
    <property type="entry name" value="SH3_domain"/>
</dbReference>
<feature type="region of interest" description="Disordered" evidence="6">
    <location>
        <begin position="951"/>
        <end position="1009"/>
    </location>
</feature>
<feature type="domain" description="RUN" evidence="8">
    <location>
        <begin position="797"/>
        <end position="941"/>
    </location>
</feature>
<dbReference type="STRING" id="38772.ENSGAGP00000031741"/>
<accession>A0A452IV39</accession>
<dbReference type="SMART" id="SM00593">
    <property type="entry name" value="RUN"/>
    <property type="match status" value="1"/>
</dbReference>
<feature type="region of interest" description="Disordered" evidence="6">
    <location>
        <begin position="1055"/>
        <end position="1076"/>
    </location>
</feature>
<reference evidence="10" key="1">
    <citation type="journal article" date="2017" name="PLoS ONE">
        <title>The Agassiz's desert tortoise genome provides a resource for the conservation of a threatened species.</title>
        <authorList>
            <person name="Tollis M."/>
            <person name="DeNardo D.F."/>
            <person name="Cornelius J.A."/>
            <person name="Dolby G.A."/>
            <person name="Edwards T."/>
            <person name="Henen B.T."/>
            <person name="Karl A.E."/>
            <person name="Murphy R.W."/>
            <person name="Kusumi K."/>
        </authorList>
    </citation>
    <scope>NUCLEOTIDE SEQUENCE [LARGE SCALE GENOMIC DNA]</scope>
</reference>
<feature type="compositionally biased region" description="Polar residues" evidence="6">
    <location>
        <begin position="1112"/>
        <end position="1128"/>
    </location>
</feature>
<evidence type="ECO:0000256" key="4">
    <source>
        <dbReference type="ARBA" id="ARBA00022553"/>
    </source>
</evidence>
<dbReference type="SMART" id="SM00326">
    <property type="entry name" value="SH3"/>
    <property type="match status" value="1"/>
</dbReference>
<dbReference type="Ensembl" id="ENSGAGT00000035997.1">
    <property type="protein sequence ID" value="ENSGAGP00000031741.1"/>
    <property type="gene ID" value="ENSGAGG00000022802.1"/>
</dbReference>
<evidence type="ECO:0000259" key="8">
    <source>
        <dbReference type="PROSITE" id="PS50826"/>
    </source>
</evidence>
<evidence type="ECO:0000256" key="3">
    <source>
        <dbReference type="ARBA" id="ARBA00022490"/>
    </source>
</evidence>
<feature type="domain" description="SH3" evidence="7">
    <location>
        <begin position="1301"/>
        <end position="1359"/>
    </location>
</feature>
<dbReference type="InterPro" id="IPR037213">
    <property type="entry name" value="Run_dom_sf"/>
</dbReference>
<feature type="region of interest" description="Disordered" evidence="6">
    <location>
        <begin position="414"/>
        <end position="440"/>
    </location>
</feature>
<dbReference type="InterPro" id="IPR036028">
    <property type="entry name" value="SH3-like_dom_sf"/>
</dbReference>
<dbReference type="Gene3D" id="1.20.58.900">
    <property type="match status" value="1"/>
</dbReference>
<keyword evidence="4" id="KW-0597">Phosphoprotein</keyword>
<dbReference type="InterPro" id="IPR004012">
    <property type="entry name" value="Run_dom"/>
</dbReference>
<reference evidence="9" key="3">
    <citation type="submission" date="2025-09" db="UniProtKB">
        <authorList>
            <consortium name="Ensembl"/>
        </authorList>
    </citation>
    <scope>IDENTIFICATION</scope>
</reference>
<dbReference type="InterPro" id="IPR047343">
    <property type="entry name" value="RUSC1_2"/>
</dbReference>
<feature type="compositionally biased region" description="Low complexity" evidence="6">
    <location>
        <begin position="192"/>
        <end position="202"/>
    </location>
</feature>
<name>A0A452IV39_9SAUR</name>
<evidence type="ECO:0000259" key="7">
    <source>
        <dbReference type="PROSITE" id="PS50002"/>
    </source>
</evidence>
<dbReference type="FunFam" id="1.20.58.900:FF:000006">
    <property type="entry name" value="RUN and SH3 domain containing 1"/>
    <property type="match status" value="1"/>
</dbReference>
<evidence type="ECO:0000256" key="2">
    <source>
        <dbReference type="ARBA" id="ARBA00022443"/>
    </source>
</evidence>
<dbReference type="InterPro" id="IPR047341">
    <property type="entry name" value="RUN_RUSC1"/>
</dbReference>
<keyword evidence="2 5" id="KW-0728">SH3 domain</keyword>
<dbReference type="CDD" id="cd17701">
    <property type="entry name" value="RUN_RUSC1"/>
    <property type="match status" value="1"/>
</dbReference>
<keyword evidence="3" id="KW-0963">Cytoplasm</keyword>
<keyword evidence="10" id="KW-1185">Reference proteome</keyword>
<evidence type="ECO:0000313" key="9">
    <source>
        <dbReference type="Ensembl" id="ENSGAGP00000031741.1"/>
    </source>
</evidence>
<feature type="region of interest" description="Disordered" evidence="6">
    <location>
        <begin position="1112"/>
        <end position="1224"/>
    </location>
</feature>
<reference evidence="9" key="2">
    <citation type="submission" date="2025-08" db="UniProtKB">
        <authorList>
            <consortium name="Ensembl"/>
        </authorList>
    </citation>
    <scope>IDENTIFICATION</scope>
</reference>
<feature type="region of interest" description="Disordered" evidence="6">
    <location>
        <begin position="701"/>
        <end position="740"/>
    </location>
</feature>
<feature type="compositionally biased region" description="Basic and acidic residues" evidence="6">
    <location>
        <begin position="181"/>
        <end position="191"/>
    </location>
</feature>
<dbReference type="Pfam" id="PF02759">
    <property type="entry name" value="RUN"/>
    <property type="match status" value="1"/>
</dbReference>
<dbReference type="Pfam" id="PF00018">
    <property type="entry name" value="SH3_1"/>
    <property type="match status" value="1"/>
</dbReference>
<comment type="subcellular location">
    <subcellularLocation>
        <location evidence="1">Cytoplasm</location>
    </subcellularLocation>
</comment>
<evidence type="ECO:0000256" key="6">
    <source>
        <dbReference type="SAM" id="MobiDB-lite"/>
    </source>
</evidence>
<feature type="compositionally biased region" description="Basic and acidic residues" evidence="6">
    <location>
        <begin position="153"/>
        <end position="172"/>
    </location>
</feature>
<evidence type="ECO:0000313" key="10">
    <source>
        <dbReference type="Proteomes" id="UP000291020"/>
    </source>
</evidence>
<dbReference type="PROSITE" id="PS50826">
    <property type="entry name" value="RUN"/>
    <property type="match status" value="1"/>
</dbReference>
<dbReference type="Proteomes" id="UP000291020">
    <property type="component" value="Unassembled WGS sequence"/>
</dbReference>
<protein>
    <submittedName>
        <fullName evidence="9">Uncharacterized protein</fullName>
    </submittedName>
</protein>
<feature type="region of interest" description="Disordered" evidence="6">
    <location>
        <begin position="456"/>
        <end position="478"/>
    </location>
</feature>
<dbReference type="PROSITE" id="PS50002">
    <property type="entry name" value="SH3"/>
    <property type="match status" value="1"/>
</dbReference>
<evidence type="ECO:0000256" key="1">
    <source>
        <dbReference type="ARBA" id="ARBA00004496"/>
    </source>
</evidence>
<dbReference type="PANTHER" id="PTHR15591:SF11">
    <property type="entry name" value="AP-4 COMPLEX ACCESSORY SUBUNIT RUSC1"/>
    <property type="match status" value="1"/>
</dbReference>
<dbReference type="PANTHER" id="PTHR15591">
    <property type="entry name" value="RUN AND SH3 DOMAIN CONTAINING"/>
    <property type="match status" value="1"/>
</dbReference>
<feature type="compositionally biased region" description="Low complexity" evidence="6">
    <location>
        <begin position="105"/>
        <end position="119"/>
    </location>
</feature>